<evidence type="ECO:0000313" key="2">
    <source>
        <dbReference type="Proteomes" id="UP000682202"/>
    </source>
</evidence>
<dbReference type="KEGG" id="mspg:F6B93_14640"/>
<evidence type="ECO:0000313" key="1">
    <source>
        <dbReference type="EMBL" id="QUR68155.1"/>
    </source>
</evidence>
<gene>
    <name evidence="1" type="ORF">F6B93_14640</name>
</gene>
<name>A0A975PXF8_9MYCO</name>
<dbReference type="Proteomes" id="UP000682202">
    <property type="component" value="Chromosome"/>
</dbReference>
<sequence length="104" mass="11195">MDLELRARAAINERLSQETFQKPDDVAKAFAMVGVAGLWVGAFGNAANNTKTEVNLIVRRRNGIVHRCDVDPAGVGALYPLSHSDALDAIATIERVVTGIDSYV</sequence>
<organism evidence="1 2">
    <name type="scientific">Mycobacterium spongiae</name>
    <dbReference type="NCBI Taxonomy" id="886343"/>
    <lineage>
        <taxon>Bacteria</taxon>
        <taxon>Bacillati</taxon>
        <taxon>Actinomycetota</taxon>
        <taxon>Actinomycetes</taxon>
        <taxon>Mycobacteriales</taxon>
        <taxon>Mycobacteriaceae</taxon>
        <taxon>Mycobacterium</taxon>
    </lineage>
</organism>
<reference evidence="1" key="1">
    <citation type="submission" date="2019-12" db="EMBL/GenBank/DDBJ databases">
        <title>Mycobacterium spongiae sp. nov.</title>
        <authorList>
            <person name="Stinear T."/>
        </authorList>
    </citation>
    <scope>NUCLEOTIDE SEQUENCE</scope>
    <source>
        <strain evidence="1">FSD4b-SM</strain>
    </source>
</reference>
<proteinExistence type="predicted"/>
<accession>A0A975PXF8</accession>
<dbReference type="AlphaFoldDB" id="A0A975PXF8"/>
<dbReference type="EMBL" id="CP046600">
    <property type="protein sequence ID" value="QUR68155.1"/>
    <property type="molecule type" value="Genomic_DNA"/>
</dbReference>
<protein>
    <submittedName>
        <fullName evidence="1">Uncharacterized protein</fullName>
    </submittedName>
</protein>
<keyword evidence="2" id="KW-1185">Reference proteome</keyword>